<keyword evidence="1" id="KW-0805">Transcription regulation</keyword>
<evidence type="ECO:0000256" key="1">
    <source>
        <dbReference type="ARBA" id="ARBA00023015"/>
    </source>
</evidence>
<dbReference type="EMBL" id="NAEP01000052">
    <property type="protein sequence ID" value="PDQ34494.1"/>
    <property type="molecule type" value="Genomic_DNA"/>
</dbReference>
<dbReference type="SUPFAM" id="SSF46785">
    <property type="entry name" value="Winged helix' DNA-binding domain"/>
    <property type="match status" value="1"/>
</dbReference>
<evidence type="ECO:0000256" key="2">
    <source>
        <dbReference type="ARBA" id="ARBA00023163"/>
    </source>
</evidence>
<dbReference type="Gene3D" id="3.40.50.1360">
    <property type="match status" value="1"/>
</dbReference>
<feature type="domain" description="HTH deoR-type" evidence="3">
    <location>
        <begin position="10"/>
        <end position="65"/>
    </location>
</feature>
<dbReference type="Proteomes" id="UP000219994">
    <property type="component" value="Unassembled WGS sequence"/>
</dbReference>
<dbReference type="AlphaFoldDB" id="A0A2A6FNM9"/>
<keyword evidence="2" id="KW-0804">Transcription</keyword>
<evidence type="ECO:0000313" key="5">
    <source>
        <dbReference type="Proteomes" id="UP000219994"/>
    </source>
</evidence>
<dbReference type="SMART" id="SM01134">
    <property type="entry name" value="DeoRC"/>
    <property type="match status" value="1"/>
</dbReference>
<dbReference type="SMART" id="SM00420">
    <property type="entry name" value="HTH_DEOR"/>
    <property type="match status" value="1"/>
</dbReference>
<dbReference type="GO" id="GO:0003700">
    <property type="term" value="F:DNA-binding transcription factor activity"/>
    <property type="evidence" value="ECO:0007669"/>
    <property type="project" value="InterPro"/>
</dbReference>
<dbReference type="InterPro" id="IPR036390">
    <property type="entry name" value="WH_DNA-bd_sf"/>
</dbReference>
<name>A0A2A6FNM9_9MICO</name>
<sequence length="265" mass="28289">MNVTSKYLPAAARRQQILALIERQGFAKVSFLAHYFGVSDVTARTDLEVLAKTNAIQRVHGGAISGLSAATLERSFEVAAKEAAAEKTRIGSVAADLVESHQVVILDVGTTTTAIARELSRREDLDDVTVVTNALNIAVELESAYPRMTVVVTGGTLRPTQHSLVDPMADSLLARVRADIAFIGCNGVSVEAGVTNLNFSEADMKRRMLSTAARRVLVADSTKIGLVRSSRVSALTDVDLLITGVESDAEQLSLIRETGLEILTA</sequence>
<protein>
    <submittedName>
        <fullName evidence="4">DeoR family transcriptional regulator</fullName>
    </submittedName>
</protein>
<accession>A0A2A6FNM9</accession>
<dbReference type="InterPro" id="IPR014036">
    <property type="entry name" value="DeoR-like_C"/>
</dbReference>
<reference evidence="5" key="1">
    <citation type="submission" date="2017-03" db="EMBL/GenBank/DDBJ databases">
        <authorList>
            <person name="Lund M.B."/>
        </authorList>
    </citation>
    <scope>NUCLEOTIDE SEQUENCE [LARGE SCALE GENOMIC DNA]</scope>
</reference>
<comment type="caution">
    <text evidence="4">The sequence shown here is derived from an EMBL/GenBank/DDBJ whole genome shotgun (WGS) entry which is preliminary data.</text>
</comment>
<dbReference type="Pfam" id="PF00455">
    <property type="entry name" value="DeoRC"/>
    <property type="match status" value="1"/>
</dbReference>
<dbReference type="SUPFAM" id="SSF100950">
    <property type="entry name" value="NagB/RpiA/CoA transferase-like"/>
    <property type="match status" value="1"/>
</dbReference>
<gene>
    <name evidence="4" type="ORF">B5766_11245</name>
</gene>
<evidence type="ECO:0000313" key="4">
    <source>
        <dbReference type="EMBL" id="PDQ34494.1"/>
    </source>
</evidence>
<dbReference type="PANTHER" id="PTHR30363:SF44">
    <property type="entry name" value="AGA OPERON TRANSCRIPTIONAL REPRESSOR-RELATED"/>
    <property type="match status" value="1"/>
</dbReference>
<proteinExistence type="predicted"/>
<dbReference type="Pfam" id="PF08220">
    <property type="entry name" value="HTH_DeoR"/>
    <property type="match status" value="1"/>
</dbReference>
<dbReference type="InterPro" id="IPR050313">
    <property type="entry name" value="Carb_Metab_HTH_regulators"/>
</dbReference>
<dbReference type="PROSITE" id="PS51000">
    <property type="entry name" value="HTH_DEOR_2"/>
    <property type="match status" value="1"/>
</dbReference>
<organism evidence="4 5">
    <name type="scientific">Candidatus Lumbricidiphila eiseniae</name>
    <dbReference type="NCBI Taxonomy" id="1969409"/>
    <lineage>
        <taxon>Bacteria</taxon>
        <taxon>Bacillati</taxon>
        <taxon>Actinomycetota</taxon>
        <taxon>Actinomycetes</taxon>
        <taxon>Micrococcales</taxon>
        <taxon>Microbacteriaceae</taxon>
        <taxon>Candidatus Lumbricidiphila</taxon>
    </lineage>
</organism>
<dbReference type="PANTHER" id="PTHR30363">
    <property type="entry name" value="HTH-TYPE TRANSCRIPTIONAL REGULATOR SRLR-RELATED"/>
    <property type="match status" value="1"/>
</dbReference>
<evidence type="ECO:0000259" key="3">
    <source>
        <dbReference type="PROSITE" id="PS51000"/>
    </source>
</evidence>
<dbReference type="InterPro" id="IPR037171">
    <property type="entry name" value="NagB/RpiA_transferase-like"/>
</dbReference>
<dbReference type="InterPro" id="IPR001034">
    <property type="entry name" value="DeoR_HTH"/>
</dbReference>